<proteinExistence type="predicted"/>
<feature type="transmembrane region" description="Helical" evidence="1">
    <location>
        <begin position="311"/>
        <end position="336"/>
    </location>
</feature>
<evidence type="ECO:0000256" key="1">
    <source>
        <dbReference type="SAM" id="Phobius"/>
    </source>
</evidence>
<protein>
    <submittedName>
        <fullName evidence="2">Uncharacterized protein</fullName>
    </submittedName>
</protein>
<dbReference type="OrthoDB" id="3596604at2759"/>
<gene>
    <name evidence="2" type="ORF">BDU57DRAFT_557280</name>
</gene>
<dbReference type="AlphaFoldDB" id="A0A6A5QLX8"/>
<reference evidence="2" key="1">
    <citation type="journal article" date="2020" name="Stud. Mycol.">
        <title>101 Dothideomycetes genomes: a test case for predicting lifestyles and emergence of pathogens.</title>
        <authorList>
            <person name="Haridas S."/>
            <person name="Albert R."/>
            <person name="Binder M."/>
            <person name="Bloem J."/>
            <person name="Labutti K."/>
            <person name="Salamov A."/>
            <person name="Andreopoulos B."/>
            <person name="Baker S."/>
            <person name="Barry K."/>
            <person name="Bills G."/>
            <person name="Bluhm B."/>
            <person name="Cannon C."/>
            <person name="Castanera R."/>
            <person name="Culley D."/>
            <person name="Daum C."/>
            <person name="Ezra D."/>
            <person name="Gonzalez J."/>
            <person name="Henrissat B."/>
            <person name="Kuo A."/>
            <person name="Liang C."/>
            <person name="Lipzen A."/>
            <person name="Lutzoni F."/>
            <person name="Magnuson J."/>
            <person name="Mondo S."/>
            <person name="Nolan M."/>
            <person name="Ohm R."/>
            <person name="Pangilinan J."/>
            <person name="Park H.-J."/>
            <person name="Ramirez L."/>
            <person name="Alfaro M."/>
            <person name="Sun H."/>
            <person name="Tritt A."/>
            <person name="Yoshinaga Y."/>
            <person name="Zwiers L.-H."/>
            <person name="Turgeon B."/>
            <person name="Goodwin S."/>
            <person name="Spatafora J."/>
            <person name="Crous P."/>
            <person name="Grigoriev I."/>
        </authorList>
    </citation>
    <scope>NUCLEOTIDE SEQUENCE</scope>
    <source>
        <strain evidence="2">HMLAC05119</strain>
    </source>
</reference>
<evidence type="ECO:0000313" key="3">
    <source>
        <dbReference type="Proteomes" id="UP000800096"/>
    </source>
</evidence>
<keyword evidence="1" id="KW-1133">Transmembrane helix</keyword>
<evidence type="ECO:0000313" key="2">
    <source>
        <dbReference type="EMBL" id="KAF1915047.1"/>
    </source>
</evidence>
<keyword evidence="1" id="KW-0812">Transmembrane</keyword>
<name>A0A6A5QLX8_AMPQU</name>
<dbReference type="Proteomes" id="UP000800096">
    <property type="component" value="Unassembled WGS sequence"/>
</dbReference>
<sequence length="423" mass="48349">MIGLSLCLGLNLLSSLKHYANTFRWSFLAQRYVTLETFDLTLHSSSLINITKLMILVALLSLFWPVENSLTPLMPYGNVTVADLNMWHVYPEFFINETRKELSSLPGTPLFKGDNAWEYRFFNRDPLHQYTNYILSERKVQAITVCEQLEVRGGVIDTEEKVAEFGSMYIEGKAPGKDWVKYEIPEQAAGALTWIASVNAFCGSRCTNFTVLQDRDDDLVKNPGLFLCNSTLSEITKTGIAWNNWTEKQTRSYSQGSKWSPAKVVKTEDVENILMRFTIGAVAAFDDHGIRCKLTNQHTCPRQGQQLDVDWFWILVTIVGICGIQLLALIFLVIFANRTIVRDESFFSMAMLLSPVVSRIGRAGMNLSGDEVMNHPKLKWKKIRYDYREGRNGQPNQVDIFFEGRDQKEGRKSWAGRRFLLFS</sequence>
<dbReference type="EMBL" id="ML979136">
    <property type="protein sequence ID" value="KAF1915047.1"/>
    <property type="molecule type" value="Genomic_DNA"/>
</dbReference>
<accession>A0A6A5QLX8</accession>
<keyword evidence="1" id="KW-0472">Membrane</keyword>
<organism evidence="2 3">
    <name type="scientific">Ampelomyces quisqualis</name>
    <name type="common">Powdery mildew agent</name>
    <dbReference type="NCBI Taxonomy" id="50730"/>
    <lineage>
        <taxon>Eukaryota</taxon>
        <taxon>Fungi</taxon>
        <taxon>Dikarya</taxon>
        <taxon>Ascomycota</taxon>
        <taxon>Pezizomycotina</taxon>
        <taxon>Dothideomycetes</taxon>
        <taxon>Pleosporomycetidae</taxon>
        <taxon>Pleosporales</taxon>
        <taxon>Pleosporineae</taxon>
        <taxon>Phaeosphaeriaceae</taxon>
        <taxon>Ampelomyces</taxon>
    </lineage>
</organism>
<keyword evidence="3" id="KW-1185">Reference proteome</keyword>